<dbReference type="AlphaFoldDB" id="A0A1Q2MEQ5"/>
<dbReference type="SUPFAM" id="SSF54523">
    <property type="entry name" value="Pili subunits"/>
    <property type="match status" value="1"/>
</dbReference>
<dbReference type="Pfam" id="PF07596">
    <property type="entry name" value="SBP_bac_10"/>
    <property type="match status" value="1"/>
</dbReference>
<dbReference type="InterPro" id="IPR012902">
    <property type="entry name" value="N_methyl_site"/>
</dbReference>
<dbReference type="InterPro" id="IPR045584">
    <property type="entry name" value="Pilin-like"/>
</dbReference>
<dbReference type="Proteomes" id="UP000188181">
    <property type="component" value="Chromosome"/>
</dbReference>
<reference evidence="4" key="1">
    <citation type="submission" date="2017-02" db="EMBL/GenBank/DDBJ databases">
        <title>Comparative genomics and description of representatives of a novel lineage of planctomycetes thriving in anoxic sediments.</title>
        <authorList>
            <person name="Spring S."/>
            <person name="Bunk B."/>
            <person name="Sproer C."/>
        </authorList>
    </citation>
    <scope>NUCLEOTIDE SEQUENCE [LARGE SCALE GENOMIC DNA]</scope>
    <source>
        <strain evidence="4">SM-Chi-D1</strain>
    </source>
</reference>
<evidence type="ECO:0000313" key="3">
    <source>
        <dbReference type="EMBL" id="AQQ71150.1"/>
    </source>
</evidence>
<gene>
    <name evidence="3" type="ORF">SMSP2_01515</name>
</gene>
<dbReference type="PANTHER" id="PTHR30093">
    <property type="entry name" value="GENERAL SECRETION PATHWAY PROTEIN G"/>
    <property type="match status" value="1"/>
</dbReference>
<proteinExistence type="predicted"/>
<dbReference type="Pfam" id="PF07963">
    <property type="entry name" value="N_methyl"/>
    <property type="match status" value="1"/>
</dbReference>
<evidence type="ECO:0000256" key="1">
    <source>
        <dbReference type="SAM" id="Phobius"/>
    </source>
</evidence>
<keyword evidence="4" id="KW-1185">Reference proteome</keyword>
<organism evidence="3 4">
    <name type="scientific">Limihaloglobus sulfuriphilus</name>
    <dbReference type="NCBI Taxonomy" id="1851148"/>
    <lineage>
        <taxon>Bacteria</taxon>
        <taxon>Pseudomonadati</taxon>
        <taxon>Planctomycetota</taxon>
        <taxon>Phycisphaerae</taxon>
        <taxon>Sedimentisphaerales</taxon>
        <taxon>Sedimentisphaeraceae</taxon>
        <taxon>Limihaloglobus</taxon>
    </lineage>
</organism>
<dbReference type="RefSeq" id="WP_146683360.1">
    <property type="nucleotide sequence ID" value="NZ_CP019646.1"/>
</dbReference>
<name>A0A1Q2MEQ5_9BACT</name>
<accession>A0A1Q2MEQ5</accession>
<dbReference type="NCBIfam" id="TIGR02532">
    <property type="entry name" value="IV_pilin_GFxxxE"/>
    <property type="match status" value="1"/>
</dbReference>
<sequence>MYRSFLKSRKRAFTLIELLVVISIIALLMAILMPALQKAREQAKRMVCASNVRQIGIAAFAYESTNGRLPLHYCEDPDNSSNPVRGSWQEQLASNSNMVDRRELWEPYIGSMNFFNCPFLKPLDLTPEHIPYQMCRVYGSYSFMFGFYKDRDKNKRWADSDNRWTKTSRNWTYEGNKIDVLSGDRLYRSIPLRQYRLNHGQGISELSFSYRAYDPDAPSGSAFTHSVYNGLIWSLKAQDDARLKSSGCYVFKDGSASWYSGDDDVMIDVYDPPDVSNRRGTQMMPLR</sequence>
<dbReference type="Gene3D" id="3.30.700.10">
    <property type="entry name" value="Glycoprotein, Type 4 Pilin"/>
    <property type="match status" value="1"/>
</dbReference>
<dbReference type="KEGG" id="pbas:SMSP2_01515"/>
<dbReference type="EMBL" id="CP019646">
    <property type="protein sequence ID" value="AQQ71150.1"/>
    <property type="molecule type" value="Genomic_DNA"/>
</dbReference>
<protein>
    <submittedName>
        <fullName evidence="3">Putative major pilin subunit</fullName>
    </submittedName>
</protein>
<feature type="domain" description="DUF1559" evidence="2">
    <location>
        <begin position="37"/>
        <end position="92"/>
    </location>
</feature>
<evidence type="ECO:0000259" key="2">
    <source>
        <dbReference type="Pfam" id="PF07596"/>
    </source>
</evidence>
<feature type="transmembrane region" description="Helical" evidence="1">
    <location>
        <begin position="12"/>
        <end position="36"/>
    </location>
</feature>
<evidence type="ECO:0000313" key="4">
    <source>
        <dbReference type="Proteomes" id="UP000188181"/>
    </source>
</evidence>
<dbReference type="STRING" id="1851148.SMSP2_01515"/>
<keyword evidence="1" id="KW-0812">Transmembrane</keyword>
<keyword evidence="1" id="KW-0472">Membrane</keyword>
<keyword evidence="1" id="KW-1133">Transmembrane helix</keyword>
<dbReference type="OrthoDB" id="240776at2"/>
<dbReference type="PANTHER" id="PTHR30093:SF2">
    <property type="entry name" value="TYPE II SECRETION SYSTEM PROTEIN H"/>
    <property type="match status" value="1"/>
</dbReference>
<dbReference type="InterPro" id="IPR011453">
    <property type="entry name" value="DUF1559"/>
</dbReference>